<feature type="compositionally biased region" description="Polar residues" evidence="1">
    <location>
        <begin position="1"/>
        <end position="15"/>
    </location>
</feature>
<proteinExistence type="predicted"/>
<reference evidence="2 3" key="1">
    <citation type="submission" date="2020-06" db="EMBL/GenBank/DDBJ databases">
        <title>Transcriptomic and genomic resources for Thalictrum thalictroides and T. hernandezii: Facilitating candidate gene discovery in an emerging model plant lineage.</title>
        <authorList>
            <person name="Arias T."/>
            <person name="Riano-Pachon D.M."/>
            <person name="Di Stilio V.S."/>
        </authorList>
    </citation>
    <scope>NUCLEOTIDE SEQUENCE [LARGE SCALE GENOMIC DNA]</scope>
    <source>
        <strain evidence="3">cv. WT478/WT964</strain>
        <tissue evidence="2">Leaves</tissue>
    </source>
</reference>
<gene>
    <name evidence="2" type="ORF">FRX31_016897</name>
</gene>
<accession>A0A7J6W7Z0</accession>
<evidence type="ECO:0000313" key="2">
    <source>
        <dbReference type="EMBL" id="KAF5193516.1"/>
    </source>
</evidence>
<dbReference type="EMBL" id="JABWDY010019951">
    <property type="protein sequence ID" value="KAF5193516.1"/>
    <property type="molecule type" value="Genomic_DNA"/>
</dbReference>
<name>A0A7J6W7Z0_THATH</name>
<keyword evidence="3" id="KW-1185">Reference proteome</keyword>
<sequence length="70" mass="7849">MPSQTSMELANQRNEAASGPETLKIVKREGNRKGPTSISEHEGPKTPVPKTLRRLAQNREAVRKSKLRKK</sequence>
<evidence type="ECO:0000313" key="3">
    <source>
        <dbReference type="Proteomes" id="UP000554482"/>
    </source>
</evidence>
<protein>
    <submittedName>
        <fullName evidence="2">BZIP transcription factor TGA10</fullName>
    </submittedName>
</protein>
<comment type="caution">
    <text evidence="2">The sequence shown here is derived from an EMBL/GenBank/DDBJ whole genome shotgun (WGS) entry which is preliminary data.</text>
</comment>
<organism evidence="2 3">
    <name type="scientific">Thalictrum thalictroides</name>
    <name type="common">Rue-anemone</name>
    <name type="synonym">Anemone thalictroides</name>
    <dbReference type="NCBI Taxonomy" id="46969"/>
    <lineage>
        <taxon>Eukaryota</taxon>
        <taxon>Viridiplantae</taxon>
        <taxon>Streptophyta</taxon>
        <taxon>Embryophyta</taxon>
        <taxon>Tracheophyta</taxon>
        <taxon>Spermatophyta</taxon>
        <taxon>Magnoliopsida</taxon>
        <taxon>Ranunculales</taxon>
        <taxon>Ranunculaceae</taxon>
        <taxon>Thalictroideae</taxon>
        <taxon>Thalictrum</taxon>
    </lineage>
</organism>
<evidence type="ECO:0000256" key="1">
    <source>
        <dbReference type="SAM" id="MobiDB-lite"/>
    </source>
</evidence>
<feature type="non-terminal residue" evidence="2">
    <location>
        <position position="1"/>
    </location>
</feature>
<dbReference type="AlphaFoldDB" id="A0A7J6W7Z0"/>
<feature type="region of interest" description="Disordered" evidence="1">
    <location>
        <begin position="1"/>
        <end position="70"/>
    </location>
</feature>
<dbReference type="Proteomes" id="UP000554482">
    <property type="component" value="Unassembled WGS sequence"/>
</dbReference>